<name>A0A7Z0RZB0_9GAMM</name>
<dbReference type="RefSeq" id="WP_035557779.1">
    <property type="nucleotide sequence ID" value="NZ_JACCDE010000024.1"/>
</dbReference>
<proteinExistence type="predicted"/>
<dbReference type="AlphaFoldDB" id="A0A7Z0RZB0"/>
<accession>A0A7Z0RZB0</accession>
<dbReference type="EMBL" id="JACCDE010000024">
    <property type="protein sequence ID" value="NYS79127.1"/>
    <property type="molecule type" value="Genomic_DNA"/>
</dbReference>
<gene>
    <name evidence="1" type="ORF">HZS80_15620</name>
</gene>
<evidence type="ECO:0000313" key="1">
    <source>
        <dbReference type="EMBL" id="NYS79127.1"/>
    </source>
</evidence>
<protein>
    <submittedName>
        <fullName evidence="1">Uncharacterized protein</fullName>
    </submittedName>
</protein>
<keyword evidence="2" id="KW-1185">Reference proteome</keyword>
<evidence type="ECO:0000313" key="2">
    <source>
        <dbReference type="Proteomes" id="UP000526892"/>
    </source>
</evidence>
<organism evidence="1 2">
    <name type="scientific">Vreelandella glaciei</name>
    <dbReference type="NCBI Taxonomy" id="186761"/>
    <lineage>
        <taxon>Bacteria</taxon>
        <taxon>Pseudomonadati</taxon>
        <taxon>Pseudomonadota</taxon>
        <taxon>Gammaproteobacteria</taxon>
        <taxon>Oceanospirillales</taxon>
        <taxon>Halomonadaceae</taxon>
        <taxon>Vreelandella</taxon>
    </lineage>
</organism>
<reference evidence="1 2" key="1">
    <citation type="journal article" date="2003" name="Extremophiles">
        <title>Halomonas glaciei sp. nov. isolated from fast ice of Adelie Land, Antarctica.</title>
        <authorList>
            <person name="Reddy G.S."/>
            <person name="Raghavan P.U."/>
            <person name="Sarita N.B."/>
            <person name="Prakash J.S."/>
            <person name="Nagesh N."/>
            <person name="Delille D."/>
            <person name="Shivaji S."/>
        </authorList>
    </citation>
    <scope>NUCLEOTIDE SEQUENCE [LARGE SCALE GENOMIC DNA]</scope>
    <source>
        <strain evidence="1 2">DD39</strain>
    </source>
</reference>
<dbReference type="Proteomes" id="UP000526892">
    <property type="component" value="Unassembled WGS sequence"/>
</dbReference>
<sequence>MSAVQIDLEYKSDRKCVMRLVALVDRDGRLQADELYGYSKERSDLSETLTLYPLLLTDVTKECRRYQAEWGFSDSTETVIDFLDRPLAELQEVERVDTSEGVPEHSIYIITSIVPWLGSEE</sequence>
<comment type="caution">
    <text evidence="1">The sequence shown here is derived from an EMBL/GenBank/DDBJ whole genome shotgun (WGS) entry which is preliminary data.</text>
</comment>